<dbReference type="PROSITE" id="PS51318">
    <property type="entry name" value="TAT"/>
    <property type="match status" value="1"/>
</dbReference>
<dbReference type="EMBL" id="SGWQ01000014">
    <property type="protein sequence ID" value="RZS31447.1"/>
    <property type="molecule type" value="Genomic_DNA"/>
</dbReference>
<feature type="chain" id="PRO_5020877930" evidence="1">
    <location>
        <begin position="33"/>
        <end position="213"/>
    </location>
</feature>
<evidence type="ECO:0000256" key="1">
    <source>
        <dbReference type="SAM" id="SignalP"/>
    </source>
</evidence>
<reference evidence="2 3" key="1">
    <citation type="submission" date="2019-02" db="EMBL/GenBank/DDBJ databases">
        <title>Genomic Encyclopedia of Type Strains, Phase IV (KMG-IV): sequencing the most valuable type-strain genomes for metagenomic binning, comparative biology and taxonomic classification.</title>
        <authorList>
            <person name="Goeker M."/>
        </authorList>
    </citation>
    <scope>NUCLEOTIDE SEQUENCE [LARGE SCALE GENOMIC DNA]</scope>
    <source>
        <strain evidence="2 3">DSM 101727</strain>
    </source>
</reference>
<feature type="signal peptide" evidence="1">
    <location>
        <begin position="1"/>
        <end position="32"/>
    </location>
</feature>
<organism evidence="2 3">
    <name type="scientific">Herbihabitans rhizosphaerae</name>
    <dbReference type="NCBI Taxonomy" id="1872711"/>
    <lineage>
        <taxon>Bacteria</taxon>
        <taxon>Bacillati</taxon>
        <taxon>Actinomycetota</taxon>
        <taxon>Actinomycetes</taxon>
        <taxon>Pseudonocardiales</taxon>
        <taxon>Pseudonocardiaceae</taxon>
        <taxon>Herbihabitans</taxon>
    </lineage>
</organism>
<protein>
    <submittedName>
        <fullName evidence="2">Dehydratase</fullName>
    </submittedName>
</protein>
<keyword evidence="3" id="KW-1185">Reference proteome</keyword>
<name>A0A4Q7KE00_9PSEU</name>
<dbReference type="RefSeq" id="WP_130348255.1">
    <property type="nucleotide sequence ID" value="NZ_SGWQ01000014.1"/>
</dbReference>
<keyword evidence="1" id="KW-0732">Signal</keyword>
<dbReference type="OrthoDB" id="3820986at2"/>
<evidence type="ECO:0000313" key="3">
    <source>
        <dbReference type="Proteomes" id="UP000294257"/>
    </source>
</evidence>
<dbReference type="Proteomes" id="UP000294257">
    <property type="component" value="Unassembled WGS sequence"/>
</dbReference>
<gene>
    <name evidence="2" type="ORF">EV193_114140</name>
</gene>
<dbReference type="AlphaFoldDB" id="A0A4Q7KE00"/>
<comment type="caution">
    <text evidence="2">The sequence shown here is derived from an EMBL/GenBank/DDBJ whole genome shotgun (WGS) entry which is preliminary data.</text>
</comment>
<evidence type="ECO:0000313" key="2">
    <source>
        <dbReference type="EMBL" id="RZS31447.1"/>
    </source>
</evidence>
<proteinExistence type="predicted"/>
<accession>A0A4Q7KE00</accession>
<dbReference type="InterPro" id="IPR006311">
    <property type="entry name" value="TAT_signal"/>
</dbReference>
<sequence length="213" mass="21428">MKVALRRSSLRALAVAAIAAATVVGLAPTASAAAHDITFDCRAKTPIGDQQATLTQTVDATAPATVAPGGALDIVVDPTPNDIPGEINGNKIKEVKNFTLKVPIPANSTYVSADLTGGSGLGPTPPEIKVENGIAVVTFPGPIAGGAQFELPTITAHLTAGQSGAIESKLYGASYDDPGLTFTAVISSIIGDVEAPTSCFPNPNPVLTTTTIG</sequence>